<evidence type="ECO:0000256" key="7">
    <source>
        <dbReference type="RuleBase" id="RU000499"/>
    </source>
</evidence>
<dbReference type="PANTHER" id="PTHR11592">
    <property type="entry name" value="GLUTATHIONE PEROXIDASE"/>
    <property type="match status" value="1"/>
</dbReference>
<evidence type="ECO:0000256" key="5">
    <source>
        <dbReference type="ARBA" id="ARBA00022729"/>
    </source>
</evidence>
<comment type="subcellular location">
    <subcellularLocation>
        <location evidence="1">Secreted</location>
    </subcellularLocation>
</comment>
<evidence type="ECO:0000256" key="6">
    <source>
        <dbReference type="ARBA" id="ARBA00023002"/>
    </source>
</evidence>
<feature type="region of interest" description="Disordered" evidence="8">
    <location>
        <begin position="156"/>
        <end position="179"/>
    </location>
</feature>
<evidence type="ECO:0000256" key="1">
    <source>
        <dbReference type="ARBA" id="ARBA00004613"/>
    </source>
</evidence>
<keyword evidence="4 7" id="KW-0575">Peroxidase</keyword>
<organism evidence="9 10">
    <name type="scientific">Acanthaster planci</name>
    <name type="common">Crown-of-thorns starfish</name>
    <dbReference type="NCBI Taxonomy" id="133434"/>
    <lineage>
        <taxon>Eukaryota</taxon>
        <taxon>Metazoa</taxon>
        <taxon>Echinodermata</taxon>
        <taxon>Eleutherozoa</taxon>
        <taxon>Asterozoa</taxon>
        <taxon>Asteroidea</taxon>
        <taxon>Valvatacea</taxon>
        <taxon>Valvatida</taxon>
        <taxon>Acanthasteridae</taxon>
        <taxon>Acanthaster</taxon>
    </lineage>
</organism>
<dbReference type="AlphaFoldDB" id="A0A8B7XK65"/>
<dbReference type="SMR" id="A0A8B7XK65"/>
<dbReference type="GO" id="GO:0006979">
    <property type="term" value="P:response to oxidative stress"/>
    <property type="evidence" value="ECO:0007669"/>
    <property type="project" value="InterPro"/>
</dbReference>
<dbReference type="Gene3D" id="3.40.30.10">
    <property type="entry name" value="Glutaredoxin"/>
    <property type="match status" value="1"/>
</dbReference>
<accession>A0A8B7XK65</accession>
<evidence type="ECO:0000256" key="2">
    <source>
        <dbReference type="ARBA" id="ARBA00006926"/>
    </source>
</evidence>
<evidence type="ECO:0000256" key="3">
    <source>
        <dbReference type="ARBA" id="ARBA00022525"/>
    </source>
</evidence>
<dbReference type="InterPro" id="IPR029760">
    <property type="entry name" value="GPX_CS"/>
</dbReference>
<evidence type="ECO:0000313" key="10">
    <source>
        <dbReference type="RefSeq" id="XP_022080527.1"/>
    </source>
</evidence>
<gene>
    <name evidence="10" type="primary">LOC110973755</name>
</gene>
<dbReference type="GO" id="GO:0005576">
    <property type="term" value="C:extracellular region"/>
    <property type="evidence" value="ECO:0007669"/>
    <property type="project" value="UniProtKB-SubCell"/>
</dbReference>
<dbReference type="RefSeq" id="XP_022080527.1">
    <property type="nucleotide sequence ID" value="XM_022224835.1"/>
</dbReference>
<evidence type="ECO:0000256" key="8">
    <source>
        <dbReference type="SAM" id="MobiDB-lite"/>
    </source>
</evidence>
<dbReference type="SUPFAM" id="SSF52833">
    <property type="entry name" value="Thioredoxin-like"/>
    <property type="match status" value="1"/>
</dbReference>
<feature type="compositionally biased region" description="Polar residues" evidence="8">
    <location>
        <begin position="168"/>
        <end position="179"/>
    </location>
</feature>
<comment type="similarity">
    <text evidence="2 7">Belongs to the glutathione peroxidase family.</text>
</comment>
<evidence type="ECO:0000313" key="9">
    <source>
        <dbReference type="Proteomes" id="UP000694845"/>
    </source>
</evidence>
<dbReference type="GO" id="GO:0004602">
    <property type="term" value="F:glutathione peroxidase activity"/>
    <property type="evidence" value="ECO:0007669"/>
    <property type="project" value="TreeGrafter"/>
</dbReference>
<dbReference type="Pfam" id="PF00255">
    <property type="entry name" value="GSHPx"/>
    <property type="match status" value="1"/>
</dbReference>
<dbReference type="InterPro" id="IPR036249">
    <property type="entry name" value="Thioredoxin-like_sf"/>
</dbReference>
<name>A0A8B7XK65_ACAPL</name>
<dbReference type="PRINTS" id="PR01011">
    <property type="entry name" value="GLUTPROXDASE"/>
</dbReference>
<dbReference type="Proteomes" id="UP000694845">
    <property type="component" value="Unplaced"/>
</dbReference>
<proteinExistence type="inferred from homology"/>
<protein>
    <recommendedName>
        <fullName evidence="7">Glutathione peroxidase</fullName>
    </recommendedName>
</protein>
<keyword evidence="6 7" id="KW-0560">Oxidoreductase</keyword>
<sequence length="179" mass="20087">MTRENQAILGLVFQYPLLNALREEYPDDLEILAFPCNQFKFQEPASNSEIPPLLEHVRPGGGYVPNFPLFEKLEVNGASEHALYTRLKSVCPPVKTTIGDPASMIWSPIRVGDITWNFQKFLIDAEGVSYKRYDPAVLPAQLKDDIELLIKMRDMATSSPQPDDKATDSSNGAPSSKFW</sequence>
<dbReference type="PANTHER" id="PTHR11592:SF88">
    <property type="entry name" value="GLUTATHIONE PEROXIDASE-RELATED"/>
    <property type="match status" value="1"/>
</dbReference>
<dbReference type="KEGG" id="aplc:110973755"/>
<keyword evidence="5" id="KW-0732">Signal</keyword>
<dbReference type="PROSITE" id="PS51355">
    <property type="entry name" value="GLUTATHIONE_PEROXID_3"/>
    <property type="match status" value="1"/>
</dbReference>
<dbReference type="OrthoDB" id="446890at2759"/>
<dbReference type="PROSITE" id="PS00763">
    <property type="entry name" value="GLUTATHIONE_PEROXID_2"/>
    <property type="match status" value="1"/>
</dbReference>
<dbReference type="GeneID" id="110973755"/>
<dbReference type="OMA" id="SKHTFWE"/>
<reference evidence="10" key="1">
    <citation type="submission" date="2025-08" db="UniProtKB">
        <authorList>
            <consortium name="RefSeq"/>
        </authorList>
    </citation>
    <scope>IDENTIFICATION</scope>
</reference>
<evidence type="ECO:0000256" key="4">
    <source>
        <dbReference type="ARBA" id="ARBA00022559"/>
    </source>
</evidence>
<keyword evidence="9" id="KW-1185">Reference proteome</keyword>
<dbReference type="InterPro" id="IPR000889">
    <property type="entry name" value="Glutathione_peroxidase"/>
</dbReference>
<keyword evidence="3" id="KW-0964">Secreted</keyword>